<accession>A0A3G1KTB8</accession>
<keyword evidence="2" id="KW-0004">4Fe-4S</keyword>
<name>A0A3G1KTB8_FORW1</name>
<organism evidence="9 10">
    <name type="scientific">Formimonas warabiya</name>
    <dbReference type="NCBI Taxonomy" id="1761012"/>
    <lineage>
        <taxon>Bacteria</taxon>
        <taxon>Bacillati</taxon>
        <taxon>Bacillota</taxon>
        <taxon>Clostridia</taxon>
        <taxon>Eubacteriales</taxon>
        <taxon>Peptococcaceae</taxon>
        <taxon>Candidatus Formimonas</taxon>
    </lineage>
</organism>
<dbReference type="Gene3D" id="3.30.70.20">
    <property type="match status" value="2"/>
</dbReference>
<dbReference type="NCBIfam" id="TIGR02179">
    <property type="entry name" value="PorD_KorD"/>
    <property type="match status" value="1"/>
</dbReference>
<proteinExistence type="predicted"/>
<dbReference type="PROSITE" id="PS51379">
    <property type="entry name" value="4FE4S_FER_2"/>
    <property type="match status" value="2"/>
</dbReference>
<dbReference type="GO" id="GO:0016625">
    <property type="term" value="F:oxidoreductase activity, acting on the aldehyde or oxo group of donors, iron-sulfur protein as acceptor"/>
    <property type="evidence" value="ECO:0007669"/>
    <property type="project" value="InterPro"/>
</dbReference>
<keyword evidence="5" id="KW-0408">Iron</keyword>
<dbReference type="Pfam" id="PF00037">
    <property type="entry name" value="Fer4"/>
    <property type="match status" value="2"/>
</dbReference>
<dbReference type="RefSeq" id="WP_148134988.1">
    <property type="nucleotide sequence ID" value="NZ_CP017634.1"/>
</dbReference>
<evidence type="ECO:0000313" key="10">
    <source>
        <dbReference type="Proteomes" id="UP000323521"/>
    </source>
</evidence>
<evidence type="ECO:0000256" key="3">
    <source>
        <dbReference type="ARBA" id="ARBA00022723"/>
    </source>
</evidence>
<dbReference type="SUPFAM" id="SSF54862">
    <property type="entry name" value="4Fe-4S ferredoxins"/>
    <property type="match status" value="1"/>
</dbReference>
<keyword evidence="6" id="KW-0411">Iron-sulfur</keyword>
<dbReference type="InterPro" id="IPR017900">
    <property type="entry name" value="4Fe4S_Fe_S_CS"/>
</dbReference>
<evidence type="ECO:0000313" key="9">
    <source>
        <dbReference type="EMBL" id="ATW25722.1"/>
    </source>
</evidence>
<feature type="domain" description="4Fe-4S ferredoxin-type" evidence="8">
    <location>
        <begin position="53"/>
        <end position="82"/>
    </location>
</feature>
<keyword evidence="3" id="KW-0479">Metal-binding</keyword>
<keyword evidence="4" id="KW-0677">Repeat</keyword>
<dbReference type="AlphaFoldDB" id="A0A3G1KTB8"/>
<dbReference type="KEGG" id="fwa:DCMF_13975"/>
<reference evidence="9 10" key="1">
    <citation type="submission" date="2016-10" db="EMBL/GenBank/DDBJ databases">
        <title>Complete Genome Sequence of Peptococcaceae strain DCMF.</title>
        <authorList>
            <person name="Edwards R.J."/>
            <person name="Holland S.I."/>
            <person name="Deshpande N.P."/>
            <person name="Wong Y.K."/>
            <person name="Ertan H."/>
            <person name="Manefield M."/>
            <person name="Russell T.L."/>
            <person name="Lee M.J."/>
        </authorList>
    </citation>
    <scope>NUCLEOTIDE SEQUENCE [LARGE SCALE GENOMIC DNA]</scope>
    <source>
        <strain evidence="9 10">DCMF</strain>
    </source>
</reference>
<keyword evidence="10" id="KW-1185">Reference proteome</keyword>
<evidence type="ECO:0000256" key="1">
    <source>
        <dbReference type="ARBA" id="ARBA00001966"/>
    </source>
</evidence>
<evidence type="ECO:0000256" key="7">
    <source>
        <dbReference type="SAM" id="MobiDB-lite"/>
    </source>
</evidence>
<dbReference type="OrthoDB" id="9794954at2"/>
<evidence type="ECO:0000256" key="2">
    <source>
        <dbReference type="ARBA" id="ARBA00022485"/>
    </source>
</evidence>
<evidence type="ECO:0000256" key="4">
    <source>
        <dbReference type="ARBA" id="ARBA00022737"/>
    </source>
</evidence>
<dbReference type="InterPro" id="IPR011898">
    <property type="entry name" value="PorD_KorD"/>
</dbReference>
<dbReference type="PANTHER" id="PTHR43724:SF1">
    <property type="entry name" value="PYRUVATE SYNTHASE SUBUNIT PORD"/>
    <property type="match status" value="1"/>
</dbReference>
<dbReference type="PROSITE" id="PS00198">
    <property type="entry name" value="4FE4S_FER_1"/>
    <property type="match status" value="1"/>
</dbReference>
<sequence>MHDPSVYPLARPLKGSGGLTGTWRTSRPQLDPQKCNGCLLCWLYCPEGVISKTDRSIDYDLCKGCGICEAECPKKAITMVKEEGR</sequence>
<comment type="cofactor">
    <cofactor evidence="1">
        <name>[4Fe-4S] cluster</name>
        <dbReference type="ChEBI" id="CHEBI:49883"/>
    </cofactor>
</comment>
<feature type="region of interest" description="Disordered" evidence="7">
    <location>
        <begin position="1"/>
        <end position="21"/>
    </location>
</feature>
<dbReference type="Proteomes" id="UP000323521">
    <property type="component" value="Chromosome"/>
</dbReference>
<gene>
    <name evidence="9" type="ORF">DCMF_13975</name>
</gene>
<dbReference type="GO" id="GO:0051539">
    <property type="term" value="F:4 iron, 4 sulfur cluster binding"/>
    <property type="evidence" value="ECO:0007669"/>
    <property type="project" value="UniProtKB-KW"/>
</dbReference>
<dbReference type="GO" id="GO:0046872">
    <property type="term" value="F:metal ion binding"/>
    <property type="evidence" value="ECO:0007669"/>
    <property type="project" value="UniProtKB-KW"/>
</dbReference>
<evidence type="ECO:0000259" key="8">
    <source>
        <dbReference type="PROSITE" id="PS51379"/>
    </source>
</evidence>
<feature type="domain" description="4Fe-4S ferredoxin-type" evidence="8">
    <location>
        <begin position="26"/>
        <end position="51"/>
    </location>
</feature>
<evidence type="ECO:0000256" key="5">
    <source>
        <dbReference type="ARBA" id="ARBA00023004"/>
    </source>
</evidence>
<protein>
    <recommendedName>
        <fullName evidence="8">4Fe-4S ferredoxin-type domain-containing protein</fullName>
    </recommendedName>
</protein>
<dbReference type="EMBL" id="CP017634">
    <property type="protein sequence ID" value="ATW25722.1"/>
    <property type="molecule type" value="Genomic_DNA"/>
</dbReference>
<dbReference type="InterPro" id="IPR017896">
    <property type="entry name" value="4Fe4S_Fe-S-bd"/>
</dbReference>
<dbReference type="PANTHER" id="PTHR43724">
    <property type="entry name" value="PYRUVATE SYNTHASE SUBUNIT PORD"/>
    <property type="match status" value="1"/>
</dbReference>
<evidence type="ECO:0000256" key="6">
    <source>
        <dbReference type="ARBA" id="ARBA00023014"/>
    </source>
</evidence>